<proteinExistence type="predicted"/>
<dbReference type="InterPro" id="IPR013249">
    <property type="entry name" value="RNA_pol_sigma70_r4_t2"/>
</dbReference>
<keyword evidence="5" id="KW-1185">Reference proteome</keyword>
<dbReference type="SUPFAM" id="SSF88946">
    <property type="entry name" value="Sigma2 domain of RNA polymerase sigma factors"/>
    <property type="match status" value="1"/>
</dbReference>
<dbReference type="InterPro" id="IPR007627">
    <property type="entry name" value="RNA_pol_sigma70_r2"/>
</dbReference>
<dbReference type="NCBIfam" id="TIGR02957">
    <property type="entry name" value="SigX4"/>
    <property type="match status" value="1"/>
</dbReference>
<accession>A0ABW4VTU9</accession>
<dbReference type="InterPro" id="IPR036388">
    <property type="entry name" value="WH-like_DNA-bd_sf"/>
</dbReference>
<dbReference type="NCBIfam" id="NF007214">
    <property type="entry name" value="PRK09636.1"/>
    <property type="match status" value="1"/>
</dbReference>
<evidence type="ECO:0000259" key="2">
    <source>
        <dbReference type="Pfam" id="PF04542"/>
    </source>
</evidence>
<dbReference type="InterPro" id="IPR013324">
    <property type="entry name" value="RNA_pol_sigma_r3/r4-like"/>
</dbReference>
<name>A0ABW4VTU9_9BACI</name>
<evidence type="ECO:0000313" key="5">
    <source>
        <dbReference type="Proteomes" id="UP001597383"/>
    </source>
</evidence>
<dbReference type="InterPro" id="IPR032710">
    <property type="entry name" value="NTF2-like_dom_sf"/>
</dbReference>
<protein>
    <submittedName>
        <fullName evidence="4">RNA polymerase sigma-70 factor</fullName>
    </submittedName>
</protein>
<dbReference type="EMBL" id="JBHUHQ010000003">
    <property type="protein sequence ID" value="MFD2043142.1"/>
    <property type="molecule type" value="Genomic_DNA"/>
</dbReference>
<dbReference type="RefSeq" id="WP_377558531.1">
    <property type="nucleotide sequence ID" value="NZ_JBHUHQ010000003.1"/>
</dbReference>
<dbReference type="Pfam" id="PF08281">
    <property type="entry name" value="Sigma70_r4_2"/>
    <property type="match status" value="1"/>
</dbReference>
<gene>
    <name evidence="4" type="ORF">ACFSJF_02435</name>
</gene>
<organism evidence="4 5">
    <name type="scientific">Ornithinibacillus salinisoli</name>
    <dbReference type="NCBI Taxonomy" id="1848459"/>
    <lineage>
        <taxon>Bacteria</taxon>
        <taxon>Bacillati</taxon>
        <taxon>Bacillota</taxon>
        <taxon>Bacilli</taxon>
        <taxon>Bacillales</taxon>
        <taxon>Bacillaceae</taxon>
        <taxon>Ornithinibacillus</taxon>
    </lineage>
</organism>
<dbReference type="Proteomes" id="UP001597383">
    <property type="component" value="Unassembled WGS sequence"/>
</dbReference>
<feature type="domain" description="RNA polymerase sigma-70 region 2" evidence="2">
    <location>
        <begin position="8"/>
        <end position="71"/>
    </location>
</feature>
<evidence type="ECO:0000259" key="3">
    <source>
        <dbReference type="Pfam" id="PF08281"/>
    </source>
</evidence>
<dbReference type="Pfam" id="PF04542">
    <property type="entry name" value="Sigma70_r2"/>
    <property type="match status" value="1"/>
</dbReference>
<reference evidence="5" key="1">
    <citation type="journal article" date="2019" name="Int. J. Syst. Evol. Microbiol.">
        <title>The Global Catalogue of Microorganisms (GCM) 10K type strain sequencing project: providing services to taxonomists for standard genome sequencing and annotation.</title>
        <authorList>
            <consortium name="The Broad Institute Genomics Platform"/>
            <consortium name="The Broad Institute Genome Sequencing Center for Infectious Disease"/>
            <person name="Wu L."/>
            <person name="Ma J."/>
        </authorList>
    </citation>
    <scope>NUCLEOTIDE SEQUENCE [LARGE SCALE GENOMIC DNA]</scope>
    <source>
        <strain evidence="5">R28</strain>
    </source>
</reference>
<dbReference type="InterPro" id="IPR014303">
    <property type="entry name" value="RNA_pol_sigma-70_ECF"/>
</dbReference>
<dbReference type="SUPFAM" id="SSF88659">
    <property type="entry name" value="Sigma3 and sigma4 domains of RNA polymerase sigma factors"/>
    <property type="match status" value="1"/>
</dbReference>
<dbReference type="InterPro" id="IPR013325">
    <property type="entry name" value="RNA_pol_sigma_r2"/>
</dbReference>
<dbReference type="Gene3D" id="1.10.10.10">
    <property type="entry name" value="Winged helix-like DNA-binding domain superfamily/Winged helix DNA-binding domain"/>
    <property type="match status" value="1"/>
</dbReference>
<dbReference type="PANTHER" id="PTHR30173">
    <property type="entry name" value="SIGMA 19 FACTOR"/>
    <property type="match status" value="1"/>
</dbReference>
<sequence>MQISNEEYQKYKPLLFSLGYRLLGSITEAEDIVQETFLRAYNVNEEKIDNKKAYLCKMMTNRCLDVLKSARVQREQYIGPWNPEPLIMENHQEDNPIDILLEKEGLSIAYLRMMENLSPVERAVIILRDVFDSPYIEISEIVDKKVEHCRKIYGRSKAKLVKVENESLHYDKNKYVIDQFITALQMQHKEQLLDLLSDNITLFSDGGGKVLAALRPIESRNKVSAFLNGLIKKAGNDYGYEIRKVNGQPSILFFMEGKLHSVISFYIENNTINEIYITLNPEKLTSYQ</sequence>
<dbReference type="NCBIfam" id="TIGR02937">
    <property type="entry name" value="sigma70-ECF"/>
    <property type="match status" value="1"/>
</dbReference>
<comment type="subunit">
    <text evidence="1">Interacts transiently with the RNA polymerase catalytic core formed by RpoA, RpoB, RpoC and RpoZ (2 alpha, 1 beta, 1 beta' and 1 omega subunit) to form the RNA polymerase holoenzyme that can initiate transcription.</text>
</comment>
<dbReference type="InterPro" id="IPR014284">
    <property type="entry name" value="RNA_pol_sigma-70_dom"/>
</dbReference>
<dbReference type="InterPro" id="IPR052704">
    <property type="entry name" value="ECF_Sigma-70_Domain"/>
</dbReference>
<feature type="domain" description="RNA polymerase sigma factor 70 region 4 type 2" evidence="3">
    <location>
        <begin position="109"/>
        <end position="160"/>
    </location>
</feature>
<dbReference type="PANTHER" id="PTHR30173:SF36">
    <property type="entry name" value="ECF RNA POLYMERASE SIGMA FACTOR SIGJ"/>
    <property type="match status" value="1"/>
</dbReference>
<dbReference type="Gene3D" id="1.10.1740.10">
    <property type="match status" value="1"/>
</dbReference>
<evidence type="ECO:0000313" key="4">
    <source>
        <dbReference type="EMBL" id="MFD2043142.1"/>
    </source>
</evidence>
<dbReference type="SUPFAM" id="SSF54427">
    <property type="entry name" value="NTF2-like"/>
    <property type="match status" value="1"/>
</dbReference>
<evidence type="ECO:0000256" key="1">
    <source>
        <dbReference type="ARBA" id="ARBA00011344"/>
    </source>
</evidence>
<comment type="caution">
    <text evidence="4">The sequence shown here is derived from an EMBL/GenBank/DDBJ whole genome shotgun (WGS) entry which is preliminary data.</text>
</comment>